<keyword evidence="2" id="KW-1003">Cell membrane</keyword>
<evidence type="ECO:0000256" key="1">
    <source>
        <dbReference type="ARBA" id="ARBA00004651"/>
    </source>
</evidence>
<dbReference type="Proteomes" id="UP000248614">
    <property type="component" value="Unassembled WGS sequence"/>
</dbReference>
<keyword evidence="5 7" id="KW-0472">Membrane</keyword>
<dbReference type="InterPro" id="IPR047055">
    <property type="entry name" value="MotA-like"/>
</dbReference>
<keyword evidence="3 7" id="KW-0812">Transmembrane</keyword>
<evidence type="ECO:0000313" key="10">
    <source>
        <dbReference type="Proteomes" id="UP000248614"/>
    </source>
</evidence>
<comment type="subcellular location">
    <subcellularLocation>
        <location evidence="1">Cell membrane</location>
        <topology evidence="1">Multi-pass membrane protein</topology>
    </subcellularLocation>
    <subcellularLocation>
        <location evidence="6">Membrane</location>
        <topology evidence="6">Multi-pass membrane protein</topology>
    </subcellularLocation>
</comment>
<dbReference type="GO" id="GO:0006935">
    <property type="term" value="P:chemotaxis"/>
    <property type="evidence" value="ECO:0007669"/>
    <property type="project" value="InterPro"/>
</dbReference>
<feature type="transmembrane region" description="Helical" evidence="7">
    <location>
        <begin position="120"/>
        <end position="144"/>
    </location>
</feature>
<gene>
    <name evidence="9" type="ORF">DI632_00860</name>
</gene>
<evidence type="ECO:0000313" key="9">
    <source>
        <dbReference type="EMBL" id="PZO81190.1"/>
    </source>
</evidence>
<evidence type="ECO:0000256" key="7">
    <source>
        <dbReference type="SAM" id="Phobius"/>
    </source>
</evidence>
<evidence type="ECO:0000256" key="4">
    <source>
        <dbReference type="ARBA" id="ARBA00022989"/>
    </source>
</evidence>
<name>A0A2W4ZFX5_9SPHN</name>
<comment type="similarity">
    <text evidence="6">Belongs to the exbB/tolQ family.</text>
</comment>
<dbReference type="GO" id="GO:0005886">
    <property type="term" value="C:plasma membrane"/>
    <property type="evidence" value="ECO:0007669"/>
    <property type="project" value="UniProtKB-SubCell"/>
</dbReference>
<dbReference type="InterPro" id="IPR002898">
    <property type="entry name" value="MotA_ExbB_proton_chnl"/>
</dbReference>
<feature type="transmembrane region" description="Helical" evidence="7">
    <location>
        <begin position="12"/>
        <end position="29"/>
    </location>
</feature>
<evidence type="ECO:0000256" key="5">
    <source>
        <dbReference type="ARBA" id="ARBA00023136"/>
    </source>
</evidence>
<proteinExistence type="inferred from homology"/>
<dbReference type="GO" id="GO:0015031">
    <property type="term" value="P:protein transport"/>
    <property type="evidence" value="ECO:0007669"/>
    <property type="project" value="UniProtKB-KW"/>
</dbReference>
<dbReference type="AlphaFoldDB" id="A0A2W4ZFX5"/>
<reference evidence="9 10" key="1">
    <citation type="submission" date="2017-08" db="EMBL/GenBank/DDBJ databases">
        <title>Infants hospitalized years apart are colonized by the same room-sourced microbial strains.</title>
        <authorList>
            <person name="Brooks B."/>
            <person name="Olm M.R."/>
            <person name="Firek B.A."/>
            <person name="Baker R."/>
            <person name="Thomas B.C."/>
            <person name="Morowitz M.J."/>
            <person name="Banfield J.F."/>
        </authorList>
    </citation>
    <scope>NUCLEOTIDE SEQUENCE [LARGE SCALE GENOMIC DNA]</scope>
    <source>
        <strain evidence="9">S2_018_000_R3_110</strain>
    </source>
</reference>
<evidence type="ECO:0000256" key="6">
    <source>
        <dbReference type="RuleBase" id="RU004057"/>
    </source>
</evidence>
<keyword evidence="4 7" id="KW-1133">Transmembrane helix</keyword>
<evidence type="ECO:0000256" key="2">
    <source>
        <dbReference type="ARBA" id="ARBA00022475"/>
    </source>
</evidence>
<evidence type="ECO:0000259" key="8">
    <source>
        <dbReference type="Pfam" id="PF01618"/>
    </source>
</evidence>
<feature type="transmembrane region" description="Helical" evidence="7">
    <location>
        <begin position="156"/>
        <end position="179"/>
    </location>
</feature>
<keyword evidence="6" id="KW-0813">Transport</keyword>
<dbReference type="PANTHER" id="PTHR30433:SF2">
    <property type="entry name" value="MOTILITY PROTEIN A"/>
    <property type="match status" value="1"/>
</dbReference>
<dbReference type="GO" id="GO:0071978">
    <property type="term" value="P:bacterial-type flagellum-dependent swarming motility"/>
    <property type="evidence" value="ECO:0007669"/>
    <property type="project" value="InterPro"/>
</dbReference>
<evidence type="ECO:0000256" key="3">
    <source>
        <dbReference type="ARBA" id="ARBA00022692"/>
    </source>
</evidence>
<feature type="domain" description="MotA/TolQ/ExbB proton channel" evidence="8">
    <location>
        <begin position="83"/>
        <end position="190"/>
    </location>
</feature>
<accession>A0A2W4ZFX5</accession>
<sequence length="216" mass="22887">MPSALAPYADPVAVTFVVGGTALALLIRTPPADIGRAVRALATLGRRPFTAEDGLDQIAKLDRIARRHGVMTLDRSRIADPDIADAIAGIVDGAGPDIVGERLRHRCEARAERHLAAADMWGAVAELAPLLGMIGTLVGLVRMFMAMTDPAAIGQAMAVALLSTLYGALLAALVGMPIAGRLRRLARAEAFERARLEAPLVALARRERPHLREAAE</sequence>
<protein>
    <submittedName>
        <fullName evidence="9">Biopolymer transporter ExbB</fullName>
    </submittedName>
</protein>
<comment type="caution">
    <text evidence="9">The sequence shown here is derived from an EMBL/GenBank/DDBJ whole genome shotgun (WGS) entry which is preliminary data.</text>
</comment>
<keyword evidence="6" id="KW-0653">Protein transport</keyword>
<dbReference type="Pfam" id="PF01618">
    <property type="entry name" value="MotA_ExbB"/>
    <property type="match status" value="1"/>
</dbReference>
<dbReference type="PANTHER" id="PTHR30433">
    <property type="entry name" value="CHEMOTAXIS PROTEIN MOTA"/>
    <property type="match status" value="1"/>
</dbReference>
<dbReference type="EMBL" id="QFNF01000001">
    <property type="protein sequence ID" value="PZO81190.1"/>
    <property type="molecule type" value="Genomic_DNA"/>
</dbReference>
<organism evidence="9 10">
    <name type="scientific">Sphingomonas hengshuiensis</name>
    <dbReference type="NCBI Taxonomy" id="1609977"/>
    <lineage>
        <taxon>Bacteria</taxon>
        <taxon>Pseudomonadati</taxon>
        <taxon>Pseudomonadota</taxon>
        <taxon>Alphaproteobacteria</taxon>
        <taxon>Sphingomonadales</taxon>
        <taxon>Sphingomonadaceae</taxon>
        <taxon>Sphingomonas</taxon>
    </lineage>
</organism>